<evidence type="ECO:0000313" key="3">
    <source>
        <dbReference type="Proteomes" id="UP001221268"/>
    </source>
</evidence>
<keyword evidence="1" id="KW-0732">Signal</keyword>
<dbReference type="EMBL" id="CP116766">
    <property type="protein sequence ID" value="WCL71344.1"/>
    <property type="molecule type" value="Genomic_DNA"/>
</dbReference>
<dbReference type="Pfam" id="PF16068">
    <property type="entry name" value="DUF4810"/>
    <property type="match status" value="1"/>
</dbReference>
<reference evidence="2 3" key="1">
    <citation type="submission" date="2023-01" db="EMBL/GenBank/DDBJ databases">
        <authorList>
            <person name="Yang C."/>
        </authorList>
    </citation>
    <scope>NUCLEOTIDE SEQUENCE [LARGE SCALE GENOMIC DNA]</scope>
    <source>
        <strain evidence="2 3">ZJ106</strain>
    </source>
</reference>
<gene>
    <name evidence="2" type="ORF">PJU73_08410</name>
</gene>
<evidence type="ECO:0000313" key="2">
    <source>
        <dbReference type="EMBL" id="WCL71344.1"/>
    </source>
</evidence>
<dbReference type="PIRSF" id="PIRSF020555">
    <property type="entry name" value="UCP020555"/>
    <property type="match status" value="1"/>
</dbReference>
<accession>A0ABY7RI67</accession>
<organism evidence="2 3">
    <name type="scientific">Neisseria lisongii</name>
    <dbReference type="NCBI Taxonomy" id="2912188"/>
    <lineage>
        <taxon>Bacteria</taxon>
        <taxon>Pseudomonadati</taxon>
        <taxon>Pseudomonadota</taxon>
        <taxon>Betaproteobacteria</taxon>
        <taxon>Neisseriales</taxon>
        <taxon>Neisseriaceae</taxon>
        <taxon>Neisseria</taxon>
    </lineage>
</organism>
<proteinExistence type="predicted"/>
<name>A0ABY7RI67_9NEIS</name>
<feature type="signal peptide" evidence="1">
    <location>
        <begin position="1"/>
        <end position="21"/>
    </location>
</feature>
<keyword evidence="3" id="KW-1185">Reference proteome</keyword>
<evidence type="ECO:0000256" key="1">
    <source>
        <dbReference type="SAM" id="SignalP"/>
    </source>
</evidence>
<dbReference type="InterPro" id="IPR014508">
    <property type="entry name" value="UCP020555_TPR-like"/>
</dbReference>
<dbReference type="PROSITE" id="PS51257">
    <property type="entry name" value="PROKAR_LIPOPROTEIN"/>
    <property type="match status" value="1"/>
</dbReference>
<protein>
    <submittedName>
        <fullName evidence="2">DUF4810 domain-containing protein</fullName>
    </submittedName>
</protein>
<dbReference type="Proteomes" id="UP001221268">
    <property type="component" value="Chromosome"/>
</dbReference>
<feature type="chain" id="PRO_5045229496" evidence="1">
    <location>
        <begin position="22"/>
        <end position="121"/>
    </location>
</feature>
<dbReference type="RefSeq" id="WP_237091781.1">
    <property type="nucleotide sequence ID" value="NZ_CP116766.1"/>
</dbReference>
<sequence>MKKLFLTGLASGSLLLLTACGTQQPTTLYYWGNNNADVYQRLKSDGKPLGEQINNMEKYFQEAAKKQQSPAPGAHAHLGLLLNDAGQTRQAQSEFEAEKAQFPESSAFMDFLLKKYKGANK</sequence>